<keyword evidence="3" id="KW-1185">Reference proteome</keyword>
<feature type="domain" description="Putative restriction endonuclease" evidence="1">
    <location>
        <begin position="30"/>
        <end position="188"/>
    </location>
</feature>
<sequence>MGEALTEPDPWWSYKPPGEWTFEDLHVIPYHHIDLIDGVPHVMVTSPYHDRVVDRLLRILEDLAPADAVVMREKSVRMRRNSGRNRPEPDVLIINADAFSLRRSVYDPTDVLLAVEVVSPESTERDRVIKPALYADSGIPHLWRIEESPDERPVVYAYELVEGSYGNERVFADRVEVNAPFRIGFDITAITP</sequence>
<protein>
    <recommendedName>
        <fullName evidence="1">Putative restriction endonuclease domain-containing protein</fullName>
    </recommendedName>
</protein>
<evidence type="ECO:0000313" key="3">
    <source>
        <dbReference type="Proteomes" id="UP000637578"/>
    </source>
</evidence>
<accession>A0A8J3C6R4</accession>
<dbReference type="EMBL" id="BMMK01000003">
    <property type="protein sequence ID" value="GGM43018.1"/>
    <property type="molecule type" value="Genomic_DNA"/>
</dbReference>
<dbReference type="AlphaFoldDB" id="A0A8J3C6R4"/>
<dbReference type="InterPro" id="IPR008538">
    <property type="entry name" value="Uma2"/>
</dbReference>
<dbReference type="PANTHER" id="PTHR35400">
    <property type="entry name" value="SLR1083 PROTEIN"/>
    <property type="match status" value="1"/>
</dbReference>
<dbReference type="Pfam" id="PF05685">
    <property type="entry name" value="Uma2"/>
    <property type="match status" value="1"/>
</dbReference>
<dbReference type="Proteomes" id="UP000637578">
    <property type="component" value="Unassembled WGS sequence"/>
</dbReference>
<gene>
    <name evidence="2" type="ORF">GCM10012275_12470</name>
</gene>
<dbReference type="InterPro" id="IPR012296">
    <property type="entry name" value="Nuclease_put_TT1808"/>
</dbReference>
<proteinExistence type="predicted"/>
<organism evidence="2 3">
    <name type="scientific">Longimycelium tulufanense</name>
    <dbReference type="NCBI Taxonomy" id="907463"/>
    <lineage>
        <taxon>Bacteria</taxon>
        <taxon>Bacillati</taxon>
        <taxon>Actinomycetota</taxon>
        <taxon>Actinomycetes</taxon>
        <taxon>Pseudonocardiales</taxon>
        <taxon>Pseudonocardiaceae</taxon>
        <taxon>Longimycelium</taxon>
    </lineage>
</organism>
<dbReference type="InterPro" id="IPR011335">
    <property type="entry name" value="Restrct_endonuc-II-like"/>
</dbReference>
<evidence type="ECO:0000313" key="2">
    <source>
        <dbReference type="EMBL" id="GGM43018.1"/>
    </source>
</evidence>
<dbReference type="CDD" id="cd06260">
    <property type="entry name" value="DUF820-like"/>
    <property type="match status" value="1"/>
</dbReference>
<reference evidence="2" key="2">
    <citation type="submission" date="2020-09" db="EMBL/GenBank/DDBJ databases">
        <authorList>
            <person name="Sun Q."/>
            <person name="Zhou Y."/>
        </authorList>
    </citation>
    <scope>NUCLEOTIDE SEQUENCE</scope>
    <source>
        <strain evidence="2">CGMCC 4.5737</strain>
    </source>
</reference>
<reference evidence="2" key="1">
    <citation type="journal article" date="2014" name="Int. J. Syst. Evol. Microbiol.">
        <title>Complete genome sequence of Corynebacterium casei LMG S-19264T (=DSM 44701T), isolated from a smear-ripened cheese.</title>
        <authorList>
            <consortium name="US DOE Joint Genome Institute (JGI-PGF)"/>
            <person name="Walter F."/>
            <person name="Albersmeier A."/>
            <person name="Kalinowski J."/>
            <person name="Ruckert C."/>
        </authorList>
    </citation>
    <scope>NUCLEOTIDE SEQUENCE</scope>
    <source>
        <strain evidence="2">CGMCC 4.5737</strain>
    </source>
</reference>
<dbReference type="SUPFAM" id="SSF52980">
    <property type="entry name" value="Restriction endonuclease-like"/>
    <property type="match status" value="1"/>
</dbReference>
<dbReference type="PANTHER" id="PTHR35400:SF3">
    <property type="entry name" value="SLL1072 PROTEIN"/>
    <property type="match status" value="1"/>
</dbReference>
<name>A0A8J3C6R4_9PSEU</name>
<dbReference type="RefSeq" id="WP_189054788.1">
    <property type="nucleotide sequence ID" value="NZ_BMMK01000003.1"/>
</dbReference>
<dbReference type="Gene3D" id="3.90.1570.10">
    <property type="entry name" value="tt1808, chain A"/>
    <property type="match status" value="1"/>
</dbReference>
<evidence type="ECO:0000259" key="1">
    <source>
        <dbReference type="Pfam" id="PF05685"/>
    </source>
</evidence>
<comment type="caution">
    <text evidence="2">The sequence shown here is derived from an EMBL/GenBank/DDBJ whole genome shotgun (WGS) entry which is preliminary data.</text>
</comment>